<keyword evidence="2" id="KW-1185">Reference proteome</keyword>
<comment type="caution">
    <text evidence="1">The sequence shown here is derived from an EMBL/GenBank/DDBJ whole genome shotgun (WGS) entry which is preliminary data.</text>
</comment>
<evidence type="ECO:0000313" key="1">
    <source>
        <dbReference type="EMBL" id="KAJ7355286.1"/>
    </source>
</evidence>
<proteinExistence type="predicted"/>
<name>A0AAD7ADM5_9AGAR</name>
<gene>
    <name evidence="1" type="ORF">DFH08DRAFT_954780</name>
</gene>
<protein>
    <submittedName>
        <fullName evidence="1">Uncharacterized protein</fullName>
    </submittedName>
</protein>
<sequence length="153" mass="17008">MADNEPVLIPLRLETIRIAFMQLEDRVNAALRTQIGDRLRLREHNGGVLRMLEAIQQHSDVIPPAERQVMEDNRDKGLELCGPTGLAPVAEVSSRTICRHALEYELVEPAAPVYVQSTNEATGEVIRTYTSSTTGPVSDITDGELDQLMHHIL</sequence>
<reference evidence="1" key="1">
    <citation type="submission" date="2023-03" db="EMBL/GenBank/DDBJ databases">
        <title>Massive genome expansion in bonnet fungi (Mycena s.s.) driven by repeated elements and novel gene families across ecological guilds.</title>
        <authorList>
            <consortium name="Lawrence Berkeley National Laboratory"/>
            <person name="Harder C.B."/>
            <person name="Miyauchi S."/>
            <person name="Viragh M."/>
            <person name="Kuo A."/>
            <person name="Thoen E."/>
            <person name="Andreopoulos B."/>
            <person name="Lu D."/>
            <person name="Skrede I."/>
            <person name="Drula E."/>
            <person name="Henrissat B."/>
            <person name="Morin E."/>
            <person name="Kohler A."/>
            <person name="Barry K."/>
            <person name="LaButti K."/>
            <person name="Morin E."/>
            <person name="Salamov A."/>
            <person name="Lipzen A."/>
            <person name="Mereny Z."/>
            <person name="Hegedus B."/>
            <person name="Baldrian P."/>
            <person name="Stursova M."/>
            <person name="Weitz H."/>
            <person name="Taylor A."/>
            <person name="Grigoriev I.V."/>
            <person name="Nagy L.G."/>
            <person name="Martin F."/>
            <person name="Kauserud H."/>
        </authorList>
    </citation>
    <scope>NUCLEOTIDE SEQUENCE</scope>
    <source>
        <strain evidence="1">CBHHK002</strain>
    </source>
</reference>
<evidence type="ECO:0000313" key="2">
    <source>
        <dbReference type="Proteomes" id="UP001218218"/>
    </source>
</evidence>
<dbReference type="Proteomes" id="UP001218218">
    <property type="component" value="Unassembled WGS sequence"/>
</dbReference>
<organism evidence="1 2">
    <name type="scientific">Mycena albidolilacea</name>
    <dbReference type="NCBI Taxonomy" id="1033008"/>
    <lineage>
        <taxon>Eukaryota</taxon>
        <taxon>Fungi</taxon>
        <taxon>Dikarya</taxon>
        <taxon>Basidiomycota</taxon>
        <taxon>Agaricomycotina</taxon>
        <taxon>Agaricomycetes</taxon>
        <taxon>Agaricomycetidae</taxon>
        <taxon>Agaricales</taxon>
        <taxon>Marasmiineae</taxon>
        <taxon>Mycenaceae</taxon>
        <taxon>Mycena</taxon>
    </lineage>
</organism>
<dbReference type="AlphaFoldDB" id="A0AAD7ADM5"/>
<accession>A0AAD7ADM5</accession>
<dbReference type="EMBL" id="JARIHO010000009">
    <property type="protein sequence ID" value="KAJ7355286.1"/>
    <property type="molecule type" value="Genomic_DNA"/>
</dbReference>